<sequence length="65" mass="7591">MFGFPLQSDTDRRVYARPRFTQLNYSSFLAPSQIAMCANCVFRVNDCYSIITPLNRQPKNQGRER</sequence>
<organism evidence="1">
    <name type="scientific">Daphnia magna</name>
    <dbReference type="NCBI Taxonomy" id="35525"/>
    <lineage>
        <taxon>Eukaryota</taxon>
        <taxon>Metazoa</taxon>
        <taxon>Ecdysozoa</taxon>
        <taxon>Arthropoda</taxon>
        <taxon>Crustacea</taxon>
        <taxon>Branchiopoda</taxon>
        <taxon>Diplostraca</taxon>
        <taxon>Cladocera</taxon>
        <taxon>Anomopoda</taxon>
        <taxon>Daphniidae</taxon>
        <taxon>Daphnia</taxon>
    </lineage>
</organism>
<keyword evidence="3" id="KW-1185">Reference proteome</keyword>
<dbReference type="EMBL" id="GDIQ01001265">
    <property type="protein sequence ID" value="JAN93472.1"/>
    <property type="molecule type" value="Transcribed_RNA"/>
</dbReference>
<dbReference type="Proteomes" id="UP000076858">
    <property type="component" value="Unassembled WGS sequence"/>
</dbReference>
<proteinExistence type="predicted"/>
<evidence type="ECO:0000313" key="2">
    <source>
        <dbReference type="EMBL" id="KZS16277.1"/>
    </source>
</evidence>
<evidence type="ECO:0000313" key="3">
    <source>
        <dbReference type="Proteomes" id="UP000076858"/>
    </source>
</evidence>
<protein>
    <submittedName>
        <fullName evidence="1">Uncharacterized protein</fullName>
    </submittedName>
</protein>
<accession>A0A0P6J1B7</accession>
<evidence type="ECO:0000313" key="1">
    <source>
        <dbReference type="EMBL" id="JAN93472.1"/>
    </source>
</evidence>
<dbReference type="EMBL" id="LRGB01000725">
    <property type="protein sequence ID" value="KZS16277.1"/>
    <property type="molecule type" value="Genomic_DNA"/>
</dbReference>
<gene>
    <name evidence="2" type="ORF">APZ42_017902</name>
</gene>
<dbReference type="AlphaFoldDB" id="A0A0P6J1B7"/>
<reference evidence="1" key="1">
    <citation type="submission" date="2015-10" db="EMBL/GenBank/DDBJ databases">
        <title>EvidentialGene: Evidence-directed Construction of Complete mRNA Transcriptomes without Genomes.</title>
        <authorList>
            <person name="Gilbert D.G."/>
        </authorList>
    </citation>
    <scope>NUCLEOTIDE SEQUENCE</scope>
</reference>
<name>A0A0P6J1B7_9CRUS</name>
<reference evidence="2 3" key="2">
    <citation type="submission" date="2016-03" db="EMBL/GenBank/DDBJ databases">
        <title>EvidentialGene: Evidence-directed Construction of Genes on Genomes.</title>
        <authorList>
            <person name="Gilbert D.G."/>
            <person name="Choi J.-H."/>
            <person name="Mockaitis K."/>
            <person name="Colbourne J."/>
            <person name="Pfrender M."/>
        </authorList>
    </citation>
    <scope>NUCLEOTIDE SEQUENCE [LARGE SCALE GENOMIC DNA]</scope>
    <source>
        <strain evidence="2 3">Xinb3</strain>
        <tissue evidence="2">Complete organism</tissue>
    </source>
</reference>